<proteinExistence type="predicted"/>
<accession>A0ABQ7LRL2</accession>
<keyword evidence="2" id="KW-1185">Reference proteome</keyword>
<organism evidence="1 2">
    <name type="scientific">Brassica rapa subsp. trilocularis</name>
    <dbReference type="NCBI Taxonomy" id="1813537"/>
    <lineage>
        <taxon>Eukaryota</taxon>
        <taxon>Viridiplantae</taxon>
        <taxon>Streptophyta</taxon>
        <taxon>Embryophyta</taxon>
        <taxon>Tracheophyta</taxon>
        <taxon>Spermatophyta</taxon>
        <taxon>Magnoliopsida</taxon>
        <taxon>eudicotyledons</taxon>
        <taxon>Gunneridae</taxon>
        <taxon>Pentapetalae</taxon>
        <taxon>rosids</taxon>
        <taxon>malvids</taxon>
        <taxon>Brassicales</taxon>
        <taxon>Brassicaceae</taxon>
        <taxon>Brassiceae</taxon>
        <taxon>Brassica</taxon>
    </lineage>
</organism>
<protein>
    <submittedName>
        <fullName evidence="1">Uncharacterized protein</fullName>
    </submittedName>
</protein>
<dbReference type="Proteomes" id="UP000823674">
    <property type="component" value="Chromosome A08"/>
</dbReference>
<dbReference type="EMBL" id="JADBGQ010000007">
    <property type="protein sequence ID" value="KAG5388670.1"/>
    <property type="molecule type" value="Genomic_DNA"/>
</dbReference>
<comment type="caution">
    <text evidence="1">The sequence shown here is derived from an EMBL/GenBank/DDBJ whole genome shotgun (WGS) entry which is preliminary data.</text>
</comment>
<evidence type="ECO:0000313" key="2">
    <source>
        <dbReference type="Proteomes" id="UP000823674"/>
    </source>
</evidence>
<sequence>MNLYHLFFCNPANGTVEKLPLRKRQKASPLSKVDDLFTQKESVEDANEMNALTTITRKLFNLIEGREIRQKQ</sequence>
<reference evidence="1 2" key="1">
    <citation type="submission" date="2021-03" db="EMBL/GenBank/DDBJ databases">
        <authorList>
            <person name="King G.J."/>
            <person name="Bancroft I."/>
            <person name="Baten A."/>
            <person name="Bloomfield J."/>
            <person name="Borpatragohain P."/>
            <person name="He Z."/>
            <person name="Irish N."/>
            <person name="Irwin J."/>
            <person name="Liu K."/>
            <person name="Mauleon R.P."/>
            <person name="Moore J."/>
            <person name="Morris R."/>
            <person name="Ostergaard L."/>
            <person name="Wang B."/>
            <person name="Wells R."/>
        </authorList>
    </citation>
    <scope>NUCLEOTIDE SEQUENCE [LARGE SCALE GENOMIC DNA]</scope>
    <source>
        <strain evidence="1">R-o-18</strain>
        <tissue evidence="1">Leaf</tissue>
    </source>
</reference>
<name>A0ABQ7LRL2_BRACM</name>
<evidence type="ECO:0000313" key="1">
    <source>
        <dbReference type="EMBL" id="KAG5388670.1"/>
    </source>
</evidence>
<gene>
    <name evidence="1" type="primary">A08g504580.1_BraROA</name>
    <name evidence="1" type="ORF">IGI04_030211</name>
</gene>